<sequence length="105" mass="11617">MSERRIIDCEALWARQFSTPDGMHAVLTWLHANGINPRDVPVSSELVIEDSAFGVVIRYEAYLRTAEGCPYVDPDDPDRAAMASRTALLLLAPLADWLTTTGGER</sequence>
<proteinExistence type="predicted"/>
<accession>A0ABY7KBS7</accession>
<dbReference type="RefSeq" id="WP_269657904.1">
    <property type="nucleotide sequence ID" value="NZ_CP114413.1"/>
</dbReference>
<keyword evidence="2" id="KW-1185">Reference proteome</keyword>
<evidence type="ECO:0000313" key="1">
    <source>
        <dbReference type="EMBL" id="WAZ20216.1"/>
    </source>
</evidence>
<gene>
    <name evidence="1" type="ORF">STRCI_001317</name>
</gene>
<evidence type="ECO:0000313" key="2">
    <source>
        <dbReference type="Proteomes" id="UP001164439"/>
    </source>
</evidence>
<dbReference type="Proteomes" id="UP001164439">
    <property type="component" value="Chromosome"/>
</dbReference>
<name>A0ABY7KBS7_9ACTN</name>
<protein>
    <submittedName>
        <fullName evidence="1">Uncharacterized protein</fullName>
    </submittedName>
</protein>
<dbReference type="EMBL" id="CP114413">
    <property type="protein sequence ID" value="WAZ20216.1"/>
    <property type="molecule type" value="Genomic_DNA"/>
</dbReference>
<organism evidence="1 2">
    <name type="scientific">Streptomyces cinnabarinus</name>
    <dbReference type="NCBI Taxonomy" id="67287"/>
    <lineage>
        <taxon>Bacteria</taxon>
        <taxon>Bacillati</taxon>
        <taxon>Actinomycetota</taxon>
        <taxon>Actinomycetes</taxon>
        <taxon>Kitasatosporales</taxon>
        <taxon>Streptomycetaceae</taxon>
        <taxon>Streptomyces</taxon>
    </lineage>
</organism>
<reference evidence="1" key="1">
    <citation type="submission" date="2022-12" db="EMBL/GenBank/DDBJ databases">
        <authorList>
            <person name="Ruckert C."/>
            <person name="Busche T."/>
            <person name="Kalinowski J."/>
            <person name="Wittmann C."/>
        </authorList>
    </citation>
    <scope>NUCLEOTIDE SEQUENCE</scope>
    <source>
        <strain evidence="1">DSM 40467</strain>
    </source>
</reference>